<name>A0A699HSK5_TANCI</name>
<sequence length="241" mass="27168">MMLQFTVIARIMGKTWGTIFVKTRLENVSKQSKDSLLSRGNILQSDEDRIKLDELMALCTNLYNRVLDLEKTKTTQQQEIDSLKRRVKKLKNRNRSRIHKLKILYNVGLTAKVESCGDNESLVDAAQVSIAATTVIITTEEITLAQALEALKTSKPNVTGVVIQELGESTTTISSQLSSQQSQDKGKGIMIEEPVKRKKKNQIMLDAEAAFKLQDEFDKEERLAREKAEKEQEASIALIEE</sequence>
<organism evidence="2">
    <name type="scientific">Tanacetum cinerariifolium</name>
    <name type="common">Dalmatian daisy</name>
    <name type="synonym">Chrysanthemum cinerariifolium</name>
    <dbReference type="NCBI Taxonomy" id="118510"/>
    <lineage>
        <taxon>Eukaryota</taxon>
        <taxon>Viridiplantae</taxon>
        <taxon>Streptophyta</taxon>
        <taxon>Embryophyta</taxon>
        <taxon>Tracheophyta</taxon>
        <taxon>Spermatophyta</taxon>
        <taxon>Magnoliopsida</taxon>
        <taxon>eudicotyledons</taxon>
        <taxon>Gunneridae</taxon>
        <taxon>Pentapetalae</taxon>
        <taxon>asterids</taxon>
        <taxon>campanulids</taxon>
        <taxon>Asterales</taxon>
        <taxon>Asteraceae</taxon>
        <taxon>Asteroideae</taxon>
        <taxon>Anthemideae</taxon>
        <taxon>Anthemidinae</taxon>
        <taxon>Tanacetum</taxon>
    </lineage>
</organism>
<dbReference type="InterPro" id="IPR038077">
    <property type="entry name" value="Troponin_sf"/>
</dbReference>
<dbReference type="SUPFAM" id="SSF90250">
    <property type="entry name" value="Troponin coil-coiled subunits"/>
    <property type="match status" value="1"/>
</dbReference>
<evidence type="ECO:0000313" key="2">
    <source>
        <dbReference type="EMBL" id="GEY76184.1"/>
    </source>
</evidence>
<gene>
    <name evidence="2" type="ORF">Tci_448158</name>
</gene>
<comment type="caution">
    <text evidence="2">The sequence shown here is derived from an EMBL/GenBank/DDBJ whole genome shotgun (WGS) entry which is preliminary data.</text>
</comment>
<proteinExistence type="predicted"/>
<protein>
    <submittedName>
        <fullName evidence="2">Uncharacterized protein</fullName>
    </submittedName>
</protein>
<dbReference type="EMBL" id="BKCJ010207252">
    <property type="protein sequence ID" value="GEY76184.1"/>
    <property type="molecule type" value="Genomic_DNA"/>
</dbReference>
<keyword evidence="1" id="KW-0175">Coiled coil</keyword>
<reference evidence="2" key="1">
    <citation type="journal article" date="2019" name="Sci. Rep.">
        <title>Draft genome of Tanacetum cinerariifolium, the natural source of mosquito coil.</title>
        <authorList>
            <person name="Yamashiro T."/>
            <person name="Shiraishi A."/>
            <person name="Satake H."/>
            <person name="Nakayama K."/>
        </authorList>
    </citation>
    <scope>NUCLEOTIDE SEQUENCE</scope>
</reference>
<evidence type="ECO:0000256" key="1">
    <source>
        <dbReference type="SAM" id="Coils"/>
    </source>
</evidence>
<feature type="coiled-coil region" evidence="1">
    <location>
        <begin position="66"/>
        <end position="100"/>
    </location>
</feature>
<dbReference type="AlphaFoldDB" id="A0A699HSK5"/>
<accession>A0A699HSK5</accession>